<dbReference type="GO" id="GO:0032993">
    <property type="term" value="C:protein-DNA complex"/>
    <property type="evidence" value="ECO:0007669"/>
    <property type="project" value="TreeGrafter"/>
</dbReference>
<organism evidence="7 8">
    <name type="scientific">Sporomusa malonica</name>
    <dbReference type="NCBI Taxonomy" id="112901"/>
    <lineage>
        <taxon>Bacteria</taxon>
        <taxon>Bacillati</taxon>
        <taxon>Bacillota</taxon>
        <taxon>Negativicutes</taxon>
        <taxon>Selenomonadales</taxon>
        <taxon>Sporomusaceae</taxon>
        <taxon>Sporomusa</taxon>
    </lineage>
</organism>
<dbReference type="SMART" id="SM00448">
    <property type="entry name" value="REC"/>
    <property type="match status" value="1"/>
</dbReference>
<dbReference type="Gene3D" id="2.40.50.1020">
    <property type="entry name" value="LytTr DNA-binding domain"/>
    <property type="match status" value="1"/>
</dbReference>
<feature type="domain" description="Response regulatory" evidence="5">
    <location>
        <begin position="3"/>
        <end position="115"/>
    </location>
</feature>
<dbReference type="GO" id="GO:0005829">
    <property type="term" value="C:cytosol"/>
    <property type="evidence" value="ECO:0007669"/>
    <property type="project" value="TreeGrafter"/>
</dbReference>
<protein>
    <submittedName>
        <fullName evidence="7">Two component transcriptional regulator, LytTR family</fullName>
    </submittedName>
</protein>
<evidence type="ECO:0000256" key="1">
    <source>
        <dbReference type="ARBA" id="ARBA00023015"/>
    </source>
</evidence>
<dbReference type="InterPro" id="IPR011006">
    <property type="entry name" value="CheY-like_superfamily"/>
</dbReference>
<accession>A0A1W2BAN5</accession>
<dbReference type="PROSITE" id="PS50930">
    <property type="entry name" value="HTH_LYTTR"/>
    <property type="match status" value="1"/>
</dbReference>
<dbReference type="STRING" id="112901.SAMN04488500_1074"/>
<evidence type="ECO:0000313" key="8">
    <source>
        <dbReference type="Proteomes" id="UP000192738"/>
    </source>
</evidence>
<dbReference type="InterPro" id="IPR039420">
    <property type="entry name" value="WalR-like"/>
</dbReference>
<keyword evidence="4" id="KW-0597">Phosphoprotein</keyword>
<evidence type="ECO:0000256" key="3">
    <source>
        <dbReference type="ARBA" id="ARBA00023163"/>
    </source>
</evidence>
<evidence type="ECO:0000256" key="2">
    <source>
        <dbReference type="ARBA" id="ARBA00023125"/>
    </source>
</evidence>
<dbReference type="SMART" id="SM00850">
    <property type="entry name" value="LytTR"/>
    <property type="match status" value="1"/>
</dbReference>
<feature type="domain" description="HTH LytTR-type" evidence="6">
    <location>
        <begin position="146"/>
        <end position="253"/>
    </location>
</feature>
<keyword evidence="1" id="KW-0805">Transcription regulation</keyword>
<dbReference type="PANTHER" id="PTHR48111:SF69">
    <property type="entry name" value="RESPONSE REGULATOR RECEIVER"/>
    <property type="match status" value="1"/>
</dbReference>
<keyword evidence="3" id="KW-0804">Transcription</keyword>
<name>A0A1W2BAN5_9FIRM</name>
<dbReference type="RefSeq" id="WP_084575524.1">
    <property type="nucleotide sequence ID" value="NZ_CP155572.1"/>
</dbReference>
<reference evidence="7 8" key="1">
    <citation type="submission" date="2017-04" db="EMBL/GenBank/DDBJ databases">
        <authorList>
            <person name="Afonso C.L."/>
            <person name="Miller P.J."/>
            <person name="Scott M.A."/>
            <person name="Spackman E."/>
            <person name="Goraichik I."/>
            <person name="Dimitrov K.M."/>
            <person name="Suarez D.L."/>
            <person name="Swayne D.E."/>
        </authorList>
    </citation>
    <scope>NUCLEOTIDE SEQUENCE [LARGE SCALE GENOMIC DNA]</scope>
    <source>
        <strain evidence="7 8">DSM 5090</strain>
    </source>
</reference>
<dbReference type="OrthoDB" id="9809318at2"/>
<dbReference type="Gene3D" id="3.40.50.2300">
    <property type="match status" value="1"/>
</dbReference>
<evidence type="ECO:0000259" key="6">
    <source>
        <dbReference type="PROSITE" id="PS50930"/>
    </source>
</evidence>
<dbReference type="InterPro" id="IPR001789">
    <property type="entry name" value="Sig_transdc_resp-reg_receiver"/>
</dbReference>
<dbReference type="Pfam" id="PF00072">
    <property type="entry name" value="Response_reg"/>
    <property type="match status" value="1"/>
</dbReference>
<dbReference type="SUPFAM" id="SSF52172">
    <property type="entry name" value="CheY-like"/>
    <property type="match status" value="1"/>
</dbReference>
<dbReference type="PROSITE" id="PS50110">
    <property type="entry name" value="RESPONSE_REGULATORY"/>
    <property type="match status" value="1"/>
</dbReference>
<sequence length="268" mass="30126">MLQVVLVDDERCVLEELAYRLEGQVEIIGKFTSSFAALERLETLSPDAVFLDIEMPGLNGLETAAEIMSLLPATAIIFVTAYSHYAVKAFELNAIDYLVKPVQPERLSKTLERLAHRLADGQNAIEEKKLKAFLKTSLAASCSEKIVLWQGKSMEIIAMESIAGCFVTKGERTVRVMAGGNIYHTHGSLHDFVEKIQTGLLLRCHRSHYLNPRLLVRLKQKEDKTMNAYLEGYPEALPVSRAYRHSVLKSFNGRAPIEEPSYSEEKKQ</sequence>
<dbReference type="GO" id="GO:0000156">
    <property type="term" value="F:phosphorelay response regulator activity"/>
    <property type="evidence" value="ECO:0007669"/>
    <property type="project" value="TreeGrafter"/>
</dbReference>
<dbReference type="GO" id="GO:0006355">
    <property type="term" value="P:regulation of DNA-templated transcription"/>
    <property type="evidence" value="ECO:0007669"/>
    <property type="project" value="TreeGrafter"/>
</dbReference>
<dbReference type="InterPro" id="IPR007492">
    <property type="entry name" value="LytTR_DNA-bd_dom"/>
</dbReference>
<dbReference type="Pfam" id="PF04397">
    <property type="entry name" value="LytTR"/>
    <property type="match status" value="1"/>
</dbReference>
<feature type="modified residue" description="4-aspartylphosphate" evidence="4">
    <location>
        <position position="52"/>
    </location>
</feature>
<evidence type="ECO:0000256" key="4">
    <source>
        <dbReference type="PROSITE-ProRule" id="PRU00169"/>
    </source>
</evidence>
<evidence type="ECO:0000313" key="7">
    <source>
        <dbReference type="EMBL" id="SMC69782.1"/>
    </source>
</evidence>
<proteinExistence type="predicted"/>
<dbReference type="PANTHER" id="PTHR48111">
    <property type="entry name" value="REGULATOR OF RPOS"/>
    <property type="match status" value="1"/>
</dbReference>
<dbReference type="Proteomes" id="UP000192738">
    <property type="component" value="Unassembled WGS sequence"/>
</dbReference>
<gene>
    <name evidence="7" type="ORF">SAMN04488500_1074</name>
</gene>
<dbReference type="EMBL" id="FWXI01000007">
    <property type="protein sequence ID" value="SMC69782.1"/>
    <property type="molecule type" value="Genomic_DNA"/>
</dbReference>
<dbReference type="GO" id="GO:0000976">
    <property type="term" value="F:transcription cis-regulatory region binding"/>
    <property type="evidence" value="ECO:0007669"/>
    <property type="project" value="TreeGrafter"/>
</dbReference>
<evidence type="ECO:0000259" key="5">
    <source>
        <dbReference type="PROSITE" id="PS50110"/>
    </source>
</evidence>
<dbReference type="AlphaFoldDB" id="A0A1W2BAN5"/>
<keyword evidence="8" id="KW-1185">Reference proteome</keyword>
<keyword evidence="2" id="KW-0238">DNA-binding</keyword>